<organism evidence="3 4">
    <name type="scientific">Thraustotheca clavata</name>
    <dbReference type="NCBI Taxonomy" id="74557"/>
    <lineage>
        <taxon>Eukaryota</taxon>
        <taxon>Sar</taxon>
        <taxon>Stramenopiles</taxon>
        <taxon>Oomycota</taxon>
        <taxon>Saprolegniomycetes</taxon>
        <taxon>Saprolegniales</taxon>
        <taxon>Achlyaceae</taxon>
        <taxon>Thraustotheca</taxon>
    </lineage>
</organism>
<evidence type="ECO:0000313" key="3">
    <source>
        <dbReference type="EMBL" id="OQR80440.1"/>
    </source>
</evidence>
<keyword evidence="2" id="KW-1133">Transmembrane helix</keyword>
<feature type="transmembrane region" description="Helical" evidence="2">
    <location>
        <begin position="57"/>
        <end position="78"/>
    </location>
</feature>
<dbReference type="OrthoDB" id="64403at2759"/>
<feature type="region of interest" description="Disordered" evidence="1">
    <location>
        <begin position="83"/>
        <end position="109"/>
    </location>
</feature>
<keyword evidence="4" id="KW-1185">Reference proteome</keyword>
<name>A0A1V9Y3Y1_9STRA</name>
<gene>
    <name evidence="3" type="ORF">THRCLA_23486</name>
</gene>
<dbReference type="EMBL" id="JNBS01005310">
    <property type="protein sequence ID" value="OQR80440.1"/>
    <property type="molecule type" value="Genomic_DNA"/>
</dbReference>
<evidence type="ECO:0000313" key="4">
    <source>
        <dbReference type="Proteomes" id="UP000243217"/>
    </source>
</evidence>
<evidence type="ECO:0008006" key="5">
    <source>
        <dbReference type="Google" id="ProtNLM"/>
    </source>
</evidence>
<comment type="caution">
    <text evidence="3">The sequence shown here is derived from an EMBL/GenBank/DDBJ whole genome shotgun (WGS) entry which is preliminary data.</text>
</comment>
<dbReference type="InterPro" id="IPR037185">
    <property type="entry name" value="EmrE-like"/>
</dbReference>
<sequence length="109" mass="12104">MDLLLIGGGLVTMLPLLLFSAAAQLIELSLLGIIQYIQPTMQFLIGVLVYDEPLSMLKLLGFILVWIGLAIYTIDGLYCHRQNKGNSPESSTIEEDDKEESDVSYIEKV</sequence>
<feature type="transmembrane region" description="Helical" evidence="2">
    <location>
        <begin position="33"/>
        <end position="50"/>
    </location>
</feature>
<dbReference type="Proteomes" id="UP000243217">
    <property type="component" value="Unassembled WGS sequence"/>
</dbReference>
<keyword evidence="2" id="KW-0472">Membrane</keyword>
<dbReference type="SUPFAM" id="SSF103481">
    <property type="entry name" value="Multidrug resistance efflux transporter EmrE"/>
    <property type="match status" value="1"/>
</dbReference>
<dbReference type="Gene3D" id="1.10.3730.20">
    <property type="match status" value="1"/>
</dbReference>
<evidence type="ECO:0000256" key="1">
    <source>
        <dbReference type="SAM" id="MobiDB-lite"/>
    </source>
</evidence>
<feature type="compositionally biased region" description="Acidic residues" evidence="1">
    <location>
        <begin position="92"/>
        <end position="102"/>
    </location>
</feature>
<protein>
    <recommendedName>
        <fullName evidence="5">EamA domain-containing protein</fullName>
    </recommendedName>
</protein>
<proteinExistence type="predicted"/>
<reference evidence="3 4" key="1">
    <citation type="journal article" date="2014" name="Genome Biol. Evol.">
        <title>The secreted proteins of Achlya hypogyna and Thraustotheca clavata identify the ancestral oomycete secretome and reveal gene acquisitions by horizontal gene transfer.</title>
        <authorList>
            <person name="Misner I."/>
            <person name="Blouin N."/>
            <person name="Leonard G."/>
            <person name="Richards T.A."/>
            <person name="Lane C.E."/>
        </authorList>
    </citation>
    <scope>NUCLEOTIDE SEQUENCE [LARGE SCALE GENOMIC DNA]</scope>
    <source>
        <strain evidence="3 4">ATCC 34112</strain>
    </source>
</reference>
<keyword evidence="2" id="KW-0812">Transmembrane</keyword>
<dbReference type="AlphaFoldDB" id="A0A1V9Y3Y1"/>
<accession>A0A1V9Y3Y1</accession>
<evidence type="ECO:0000256" key="2">
    <source>
        <dbReference type="SAM" id="Phobius"/>
    </source>
</evidence>